<feature type="non-terminal residue" evidence="1">
    <location>
        <position position="1"/>
    </location>
</feature>
<evidence type="ECO:0000313" key="1">
    <source>
        <dbReference type="EMBL" id="JAT87322.1"/>
    </source>
</evidence>
<gene>
    <name evidence="1" type="ORF">g.1452</name>
</gene>
<proteinExistence type="predicted"/>
<dbReference type="AlphaFoldDB" id="A0A1E1WK01"/>
<protein>
    <submittedName>
        <fullName evidence="1">Uncharacterized protein</fullName>
    </submittedName>
</protein>
<reference evidence="1" key="1">
    <citation type="submission" date="2015-09" db="EMBL/GenBank/DDBJ databases">
        <title>De novo assembly of Pectinophora gossypiella (Pink Bollworm) gut transcriptome.</title>
        <authorList>
            <person name="Tassone E.E."/>
        </authorList>
    </citation>
    <scope>NUCLEOTIDE SEQUENCE</scope>
</reference>
<name>A0A1E1WK01_PECGO</name>
<dbReference type="EMBL" id="GDQN01003732">
    <property type="protein sequence ID" value="JAT87322.1"/>
    <property type="molecule type" value="Transcribed_RNA"/>
</dbReference>
<accession>A0A1E1WK01</accession>
<sequence length="103" mass="11176">DDVRGGIGTFWVPTAGDMDREPLEPVGLGVGLRCGVVARPALPLPPESLLFWPVRSVFAGSLMMTAVLNVSWNDTEAQIKVGSKHALIHLKDTRGKNSRKEKL</sequence>
<organism evidence="1">
    <name type="scientific">Pectinophora gossypiella</name>
    <name type="common">Cotton pink bollworm</name>
    <name type="synonym">Depressaria gossypiella</name>
    <dbReference type="NCBI Taxonomy" id="13191"/>
    <lineage>
        <taxon>Eukaryota</taxon>
        <taxon>Metazoa</taxon>
        <taxon>Ecdysozoa</taxon>
        <taxon>Arthropoda</taxon>
        <taxon>Hexapoda</taxon>
        <taxon>Insecta</taxon>
        <taxon>Pterygota</taxon>
        <taxon>Neoptera</taxon>
        <taxon>Endopterygota</taxon>
        <taxon>Lepidoptera</taxon>
        <taxon>Glossata</taxon>
        <taxon>Ditrysia</taxon>
        <taxon>Gelechioidea</taxon>
        <taxon>Gelechiidae</taxon>
        <taxon>Apatetrinae</taxon>
        <taxon>Pectinophora</taxon>
    </lineage>
</organism>